<keyword evidence="2" id="KW-1185">Reference proteome</keyword>
<organism evidence="1 2">
    <name type="scientific">Cetraspora pellucida</name>
    <dbReference type="NCBI Taxonomy" id="1433469"/>
    <lineage>
        <taxon>Eukaryota</taxon>
        <taxon>Fungi</taxon>
        <taxon>Fungi incertae sedis</taxon>
        <taxon>Mucoromycota</taxon>
        <taxon>Glomeromycotina</taxon>
        <taxon>Glomeromycetes</taxon>
        <taxon>Diversisporales</taxon>
        <taxon>Gigasporaceae</taxon>
        <taxon>Cetraspora</taxon>
    </lineage>
</organism>
<comment type="caution">
    <text evidence="1">The sequence shown here is derived from an EMBL/GenBank/DDBJ whole genome shotgun (WGS) entry which is preliminary data.</text>
</comment>
<dbReference type="Proteomes" id="UP000789366">
    <property type="component" value="Unassembled WGS sequence"/>
</dbReference>
<dbReference type="EMBL" id="CAJVPW010013153">
    <property type="protein sequence ID" value="CAG8642222.1"/>
    <property type="molecule type" value="Genomic_DNA"/>
</dbReference>
<evidence type="ECO:0000313" key="1">
    <source>
        <dbReference type="EMBL" id="CAG8642222.1"/>
    </source>
</evidence>
<evidence type="ECO:0000313" key="2">
    <source>
        <dbReference type="Proteomes" id="UP000789366"/>
    </source>
</evidence>
<gene>
    <name evidence="1" type="ORF">SPELUC_LOCUS8611</name>
</gene>
<sequence length="111" mass="12803">YNEQIVDLAFDRTSSNNQPIEQSNALPNGQSYSTWILSPKMQEIIDKFEDTILSQFPCVPCFICSKLMYPEKSLWIQRDSNFSYPLANYMTLVTNPNPPENLLPNASFFLE</sequence>
<feature type="non-terminal residue" evidence="1">
    <location>
        <position position="1"/>
    </location>
</feature>
<accession>A0ACA9NA96</accession>
<reference evidence="1" key="1">
    <citation type="submission" date="2021-06" db="EMBL/GenBank/DDBJ databases">
        <authorList>
            <person name="Kallberg Y."/>
            <person name="Tangrot J."/>
            <person name="Rosling A."/>
        </authorList>
    </citation>
    <scope>NUCLEOTIDE SEQUENCE</scope>
    <source>
        <strain evidence="1">28 12/20/2015</strain>
    </source>
</reference>
<proteinExistence type="predicted"/>
<protein>
    <submittedName>
        <fullName evidence="1">3541_t:CDS:1</fullName>
    </submittedName>
</protein>
<name>A0ACA9NA96_9GLOM</name>